<dbReference type="Pfam" id="PF00175">
    <property type="entry name" value="NAD_binding_1"/>
    <property type="match status" value="1"/>
</dbReference>
<comment type="similarity">
    <text evidence="4">Belongs to the globin family. Two-domain flavohemoproteins subfamily.</text>
</comment>
<dbReference type="SUPFAM" id="SSF46458">
    <property type="entry name" value="Globin-like"/>
    <property type="match status" value="1"/>
</dbReference>
<dbReference type="FunFam" id="1.10.490.10:FF:000003">
    <property type="entry name" value="Flavohemoprotein"/>
    <property type="match status" value="1"/>
</dbReference>
<evidence type="ECO:0000313" key="24">
    <source>
        <dbReference type="EMBL" id="AJI22683.1"/>
    </source>
</evidence>
<dbReference type="AlphaFoldDB" id="A0A0B6APV8"/>
<dbReference type="Pfam" id="PF00042">
    <property type="entry name" value="Globin"/>
    <property type="match status" value="1"/>
</dbReference>
<dbReference type="InterPro" id="IPR012292">
    <property type="entry name" value="Globin/Proto"/>
</dbReference>
<proteinExistence type="inferred from homology"/>
<evidence type="ECO:0000256" key="5">
    <source>
        <dbReference type="ARBA" id="ARBA00012229"/>
    </source>
</evidence>
<dbReference type="GO" id="GO:0046872">
    <property type="term" value="F:metal ion binding"/>
    <property type="evidence" value="ECO:0007669"/>
    <property type="project" value="UniProtKB-KW"/>
</dbReference>
<dbReference type="InterPro" id="IPR008333">
    <property type="entry name" value="Cbr1-like_FAD-bd_dom"/>
</dbReference>
<organism evidence="24 25">
    <name type="scientific">Priestia megaterium (strain ATCC 14581 / DSM 32 / CCUG 1817 / JCM 2506 / NBRC 15308 / NCIMB 9376 / NCTC 10342 / NRRL B-14308 / VKM B-512 / Ford 19)</name>
    <name type="common">Bacillus megaterium</name>
    <dbReference type="NCBI Taxonomy" id="1348623"/>
    <lineage>
        <taxon>Bacteria</taxon>
        <taxon>Bacillati</taxon>
        <taxon>Bacillota</taxon>
        <taxon>Bacilli</taxon>
        <taxon>Bacillales</taxon>
        <taxon>Bacillaceae</taxon>
        <taxon>Priestia</taxon>
    </lineage>
</organism>
<dbReference type="GO" id="GO:0008941">
    <property type="term" value="F:nitric oxide dioxygenase NAD(P)H activity"/>
    <property type="evidence" value="ECO:0007669"/>
    <property type="project" value="UniProtKB-EC"/>
</dbReference>
<comment type="catalytic activity">
    <reaction evidence="19">
        <text>2 nitric oxide + NADH + 2 O2 = 2 nitrate + NAD(+) + H(+)</text>
        <dbReference type="Rhea" id="RHEA:19469"/>
        <dbReference type="ChEBI" id="CHEBI:15378"/>
        <dbReference type="ChEBI" id="CHEBI:15379"/>
        <dbReference type="ChEBI" id="CHEBI:16480"/>
        <dbReference type="ChEBI" id="CHEBI:17632"/>
        <dbReference type="ChEBI" id="CHEBI:57540"/>
        <dbReference type="ChEBI" id="CHEBI:57945"/>
        <dbReference type="EC" id="1.14.12.17"/>
    </reaction>
</comment>
<keyword evidence="13" id="KW-0560">Oxidoreductase</keyword>
<evidence type="ECO:0000256" key="3">
    <source>
        <dbReference type="ARBA" id="ARBA00006401"/>
    </source>
</evidence>
<dbReference type="Pfam" id="PF00970">
    <property type="entry name" value="FAD_binding_6"/>
    <property type="match status" value="1"/>
</dbReference>
<dbReference type="RefSeq" id="WP_034654773.1">
    <property type="nucleotide sequence ID" value="NZ_BCVB01000013.1"/>
</dbReference>
<dbReference type="KEGG" id="bmeg:BG04_2655"/>
<dbReference type="Gene3D" id="2.40.30.10">
    <property type="entry name" value="Translation factors"/>
    <property type="match status" value="1"/>
</dbReference>
<evidence type="ECO:0000256" key="8">
    <source>
        <dbReference type="ARBA" id="ARBA00022621"/>
    </source>
</evidence>
<dbReference type="PANTHER" id="PTHR43396:SF3">
    <property type="entry name" value="FLAVOHEMOPROTEIN"/>
    <property type="match status" value="1"/>
</dbReference>
<evidence type="ECO:0000256" key="10">
    <source>
        <dbReference type="ARBA" id="ARBA00022723"/>
    </source>
</evidence>
<evidence type="ECO:0000256" key="18">
    <source>
        <dbReference type="ARBA" id="ARBA00033187"/>
    </source>
</evidence>
<evidence type="ECO:0000256" key="2">
    <source>
        <dbReference type="ARBA" id="ARBA00001974"/>
    </source>
</evidence>
<dbReference type="PRINTS" id="PR00371">
    <property type="entry name" value="FPNCR"/>
</dbReference>
<dbReference type="InterPro" id="IPR001709">
    <property type="entry name" value="Flavoprot_Pyr_Nucl_cyt_Rdtase"/>
</dbReference>
<evidence type="ECO:0000256" key="13">
    <source>
        <dbReference type="ARBA" id="ARBA00023002"/>
    </source>
</evidence>
<dbReference type="Proteomes" id="UP000031829">
    <property type="component" value="Chromosome"/>
</dbReference>
<dbReference type="PANTHER" id="PTHR43396">
    <property type="entry name" value="FLAVOHEMOPROTEIN"/>
    <property type="match status" value="1"/>
</dbReference>
<dbReference type="InterPro" id="IPR017927">
    <property type="entry name" value="FAD-bd_FR_type"/>
</dbReference>
<evidence type="ECO:0000256" key="19">
    <source>
        <dbReference type="ARBA" id="ARBA00048649"/>
    </source>
</evidence>
<evidence type="ECO:0000256" key="7">
    <source>
        <dbReference type="ARBA" id="ARBA00022617"/>
    </source>
</evidence>
<dbReference type="Gene3D" id="3.40.50.80">
    <property type="entry name" value="Nucleotide-binding domain of ferredoxin-NADP reductase (FNR) module"/>
    <property type="match status" value="1"/>
</dbReference>
<dbReference type="InterPro" id="IPR039261">
    <property type="entry name" value="FNR_nucleotide-bd"/>
</dbReference>
<keyword evidence="8 21" id="KW-0561">Oxygen transport</keyword>
<protein>
    <recommendedName>
        <fullName evidence="6">Flavohemoprotein</fullName>
        <ecNumber evidence="5">1.14.12.17</ecNumber>
    </recommendedName>
    <alternativeName>
        <fullName evidence="17">Flavohemoglobin</fullName>
    </alternativeName>
    <alternativeName>
        <fullName evidence="16">Hemoglobin-like protein</fullName>
    </alternativeName>
    <alternativeName>
        <fullName evidence="18">Nitric oxide dioxygenase</fullName>
    </alternativeName>
</protein>
<gene>
    <name evidence="24" type="ORF">BG04_2655</name>
</gene>
<dbReference type="CDD" id="cd14777">
    <property type="entry name" value="Yhb1-globin-like"/>
    <property type="match status" value="1"/>
</dbReference>
<dbReference type="InterPro" id="IPR000971">
    <property type="entry name" value="Globin"/>
</dbReference>
<evidence type="ECO:0000256" key="12">
    <source>
        <dbReference type="ARBA" id="ARBA00022857"/>
    </source>
</evidence>
<evidence type="ECO:0000256" key="1">
    <source>
        <dbReference type="ARBA" id="ARBA00001970"/>
    </source>
</evidence>
<dbReference type="GeneID" id="93640727"/>
<dbReference type="GO" id="GO:0020037">
    <property type="term" value="F:heme binding"/>
    <property type="evidence" value="ECO:0007669"/>
    <property type="project" value="InterPro"/>
</dbReference>
<feature type="domain" description="FAD-binding FR-type" evidence="23">
    <location>
        <begin position="149"/>
        <end position="255"/>
    </location>
</feature>
<keyword evidence="15" id="KW-0520">NAD</keyword>
<dbReference type="GO" id="GO:0071500">
    <property type="term" value="P:cellular response to nitrosative stress"/>
    <property type="evidence" value="ECO:0007669"/>
    <property type="project" value="TreeGrafter"/>
</dbReference>
<sequence length="393" mass="44821">MKQTTISIVKSTVPVLEQHGQAITTRFYEMLFEQYPSLKNVFNQTNQKTGRQQMALANTVYAAAQYIDRLETLLPVVKQIAHKHRSIGVKAEHYPIVGEFLLKAIKDVLKEAATDEIMEAWKEAYGAIADVFISVEQELYEEAEEKGWKDYKKLMVHKKVIEAEDVYSFYLVSPDQKALPAFLPGQYVSVRIPGQEYLSIRQYSLSGYPNQPYYKITVKKEKQMEDGVVSTYLHDQLKEGDLLEVSVPAGDFVLKENSKSVFISGGVGITPMMSMLHQALENNQEVTFIHSAKNEQFHAMKQELQLLSETYKFEQHVFYSQAQTDQHDEHITYGRLTKKELAKYAGDKHAYYYVCGSSSFTQMVLEGLAEMGISQENIMYESFGPKMSMTPSA</sequence>
<dbReference type="InterPro" id="IPR017938">
    <property type="entry name" value="Riboflavin_synthase-like_b-brl"/>
</dbReference>
<dbReference type="PROSITE" id="PS01033">
    <property type="entry name" value="GLOBIN"/>
    <property type="match status" value="1"/>
</dbReference>
<dbReference type="EMBL" id="CP009920">
    <property type="protein sequence ID" value="AJI22683.1"/>
    <property type="molecule type" value="Genomic_DNA"/>
</dbReference>
<reference evidence="24 25" key="1">
    <citation type="journal article" date="2015" name="Genome Announc.">
        <title>Complete genome sequences for 35 biothreat assay-relevant bacillus species.</title>
        <authorList>
            <person name="Johnson S.L."/>
            <person name="Daligault H.E."/>
            <person name="Davenport K.W."/>
            <person name="Jaissle J."/>
            <person name="Frey K.G."/>
            <person name="Ladner J.T."/>
            <person name="Broomall S.M."/>
            <person name="Bishop-Lilly K.A."/>
            <person name="Bruce D.C."/>
            <person name="Gibbons H.S."/>
            <person name="Coyne S.R."/>
            <person name="Lo C.C."/>
            <person name="Meincke L."/>
            <person name="Munk A.C."/>
            <person name="Koroleva G.I."/>
            <person name="Rosenzweig C.N."/>
            <person name="Palacios G.F."/>
            <person name="Redden C.L."/>
            <person name="Minogue T.D."/>
            <person name="Chain P.S."/>
        </authorList>
    </citation>
    <scope>NUCLEOTIDE SEQUENCE [LARGE SCALE GENOMIC DNA]</scope>
    <source>
        <strain evidence="25">ATCC 14581 / DSM 32 / JCM 2506 / NBRC 15308 / NCIMB 9376 / NCTC 10342 / NRRL B-14308 / VKM B-512</strain>
    </source>
</reference>
<evidence type="ECO:0000256" key="17">
    <source>
        <dbReference type="ARBA" id="ARBA00030929"/>
    </source>
</evidence>
<keyword evidence="12" id="KW-0521">NADP</keyword>
<evidence type="ECO:0000256" key="11">
    <source>
        <dbReference type="ARBA" id="ARBA00022827"/>
    </source>
</evidence>
<evidence type="ECO:0000256" key="14">
    <source>
        <dbReference type="ARBA" id="ARBA00023004"/>
    </source>
</evidence>
<evidence type="ECO:0000256" key="21">
    <source>
        <dbReference type="RuleBase" id="RU000356"/>
    </source>
</evidence>
<name>A0A0B6APV8_PRIM2</name>
<evidence type="ECO:0000313" key="25">
    <source>
        <dbReference type="Proteomes" id="UP000031829"/>
    </source>
</evidence>
<dbReference type="EC" id="1.14.12.17" evidence="5"/>
<dbReference type="GO" id="GO:0019825">
    <property type="term" value="F:oxygen binding"/>
    <property type="evidence" value="ECO:0007669"/>
    <property type="project" value="InterPro"/>
</dbReference>
<evidence type="ECO:0000256" key="9">
    <source>
        <dbReference type="ARBA" id="ARBA00022630"/>
    </source>
</evidence>
<dbReference type="Gene3D" id="1.10.490.10">
    <property type="entry name" value="Globins"/>
    <property type="match status" value="1"/>
</dbReference>
<dbReference type="FunFam" id="2.40.30.10:FF:000034">
    <property type="entry name" value="Flavohemoprotein"/>
    <property type="match status" value="1"/>
</dbReference>
<keyword evidence="10" id="KW-0479">Metal-binding</keyword>
<dbReference type="GO" id="GO:0005344">
    <property type="term" value="F:oxygen carrier activity"/>
    <property type="evidence" value="ECO:0007669"/>
    <property type="project" value="UniProtKB-KW"/>
</dbReference>
<feature type="domain" description="Globin" evidence="22">
    <location>
        <begin position="1"/>
        <end position="137"/>
    </location>
</feature>
<keyword evidence="14" id="KW-0408">Iron</keyword>
<comment type="cofactor">
    <cofactor evidence="2">
        <name>FAD</name>
        <dbReference type="ChEBI" id="CHEBI:57692"/>
    </cofactor>
</comment>
<evidence type="ECO:0000259" key="22">
    <source>
        <dbReference type="PROSITE" id="PS01033"/>
    </source>
</evidence>
<dbReference type="InterPro" id="IPR001433">
    <property type="entry name" value="OxRdtase_FAD/NAD-bd"/>
</dbReference>
<dbReference type="GO" id="GO:0046210">
    <property type="term" value="P:nitric oxide catabolic process"/>
    <property type="evidence" value="ECO:0007669"/>
    <property type="project" value="TreeGrafter"/>
</dbReference>
<dbReference type="HOGENOM" id="CLU_003827_12_0_9"/>
<keyword evidence="9" id="KW-0285">Flavoprotein</keyword>
<dbReference type="CDD" id="cd06184">
    <property type="entry name" value="flavohem_like_fad_nad_binding"/>
    <property type="match status" value="1"/>
</dbReference>
<dbReference type="NCBIfam" id="NF009805">
    <property type="entry name" value="PRK13289.1"/>
    <property type="match status" value="1"/>
</dbReference>
<keyword evidence="11" id="KW-0274">FAD</keyword>
<comment type="similarity">
    <text evidence="3">In the C-terminal section; belongs to the flavoprotein pyridine nucleotide cytochrome reductase family.</text>
</comment>
<evidence type="ECO:0000259" key="23">
    <source>
        <dbReference type="PROSITE" id="PS51384"/>
    </source>
</evidence>
<dbReference type="InterPro" id="IPR009050">
    <property type="entry name" value="Globin-like_sf"/>
</dbReference>
<keyword evidence="21" id="KW-0813">Transport</keyword>
<evidence type="ECO:0000256" key="20">
    <source>
        <dbReference type="ARBA" id="ARBA00049433"/>
    </source>
</evidence>
<evidence type="ECO:0000256" key="6">
    <source>
        <dbReference type="ARBA" id="ARBA00014637"/>
    </source>
</evidence>
<accession>A0A0B6APV8</accession>
<keyword evidence="7 21" id="KW-0349">Heme</keyword>
<dbReference type="GO" id="GO:0071949">
    <property type="term" value="F:FAD binding"/>
    <property type="evidence" value="ECO:0007669"/>
    <property type="project" value="TreeGrafter"/>
</dbReference>
<dbReference type="SUPFAM" id="SSF63380">
    <property type="entry name" value="Riboflavin synthase domain-like"/>
    <property type="match status" value="1"/>
</dbReference>
<dbReference type="PROSITE" id="PS51384">
    <property type="entry name" value="FAD_FR"/>
    <property type="match status" value="1"/>
</dbReference>
<comment type="cofactor">
    <cofactor evidence="1">
        <name>heme b</name>
        <dbReference type="ChEBI" id="CHEBI:60344"/>
    </cofactor>
</comment>
<dbReference type="PRINTS" id="PR00410">
    <property type="entry name" value="PHEHYDRXLASE"/>
</dbReference>
<comment type="catalytic activity">
    <reaction evidence="20">
        <text>2 nitric oxide + NADPH + 2 O2 = 2 nitrate + NADP(+) + H(+)</text>
        <dbReference type="Rhea" id="RHEA:19465"/>
        <dbReference type="ChEBI" id="CHEBI:15378"/>
        <dbReference type="ChEBI" id="CHEBI:15379"/>
        <dbReference type="ChEBI" id="CHEBI:16480"/>
        <dbReference type="ChEBI" id="CHEBI:17632"/>
        <dbReference type="ChEBI" id="CHEBI:57783"/>
        <dbReference type="ChEBI" id="CHEBI:58349"/>
        <dbReference type="EC" id="1.14.12.17"/>
    </reaction>
</comment>
<dbReference type="SUPFAM" id="SSF52343">
    <property type="entry name" value="Ferredoxin reductase-like, C-terminal NADP-linked domain"/>
    <property type="match status" value="1"/>
</dbReference>
<evidence type="ECO:0000256" key="15">
    <source>
        <dbReference type="ARBA" id="ARBA00023027"/>
    </source>
</evidence>
<evidence type="ECO:0000256" key="16">
    <source>
        <dbReference type="ARBA" id="ARBA00030024"/>
    </source>
</evidence>
<evidence type="ECO:0000256" key="4">
    <source>
        <dbReference type="ARBA" id="ARBA00008414"/>
    </source>
</evidence>